<protein>
    <submittedName>
        <fullName evidence="2">DUF4397 domain-containing protein</fullName>
    </submittedName>
</protein>
<evidence type="ECO:0000313" key="3">
    <source>
        <dbReference type="Proteomes" id="UP001595526"/>
    </source>
</evidence>
<proteinExistence type="predicted"/>
<dbReference type="Pfam" id="PF14344">
    <property type="entry name" value="DUF4397"/>
    <property type="match status" value="1"/>
</dbReference>
<sequence>MRRFESKRIGRLFLGLVLSVATFSACLKDEAEVDQISAVRALNAVPGSGQFDIGLDQNQLNFDRHAMKAEDFAYGDTLPYKNAWPGNRWVRVFETGSGASTQPVVQGTVQFLPGRFYSLYVVGHEELEVMITEDDLSAPEEGKAKIRFVHLSPDAPALDFGIAGEEAFIASNKAFKGVEDFSSIDAGETYRFNILEHRNGNVIHTFEFAPSKGMIYTIWAKGLIDHDGDTALDFGHDIIVH</sequence>
<dbReference type="Proteomes" id="UP001595526">
    <property type="component" value="Unassembled WGS sequence"/>
</dbReference>
<reference evidence="3" key="1">
    <citation type="journal article" date="2019" name="Int. J. Syst. Evol. Microbiol.">
        <title>The Global Catalogue of Microorganisms (GCM) 10K type strain sequencing project: providing services to taxonomists for standard genome sequencing and annotation.</title>
        <authorList>
            <consortium name="The Broad Institute Genomics Platform"/>
            <consortium name="The Broad Institute Genome Sequencing Center for Infectious Disease"/>
            <person name="Wu L."/>
            <person name="Ma J."/>
        </authorList>
    </citation>
    <scope>NUCLEOTIDE SEQUENCE [LARGE SCALE GENOMIC DNA]</scope>
    <source>
        <strain evidence="3">KCTC 52416</strain>
    </source>
</reference>
<dbReference type="EMBL" id="JBHRTA010000038">
    <property type="protein sequence ID" value="MFC3198699.1"/>
    <property type="molecule type" value="Genomic_DNA"/>
</dbReference>
<evidence type="ECO:0000313" key="2">
    <source>
        <dbReference type="EMBL" id="MFC3198699.1"/>
    </source>
</evidence>
<feature type="domain" description="DUF4397" evidence="1">
    <location>
        <begin position="38"/>
        <end position="160"/>
    </location>
</feature>
<organism evidence="2 3">
    <name type="scientific">Parapedobacter deserti</name>
    <dbReference type="NCBI Taxonomy" id="1912957"/>
    <lineage>
        <taxon>Bacteria</taxon>
        <taxon>Pseudomonadati</taxon>
        <taxon>Bacteroidota</taxon>
        <taxon>Sphingobacteriia</taxon>
        <taxon>Sphingobacteriales</taxon>
        <taxon>Sphingobacteriaceae</taxon>
        <taxon>Parapedobacter</taxon>
    </lineage>
</organism>
<dbReference type="InterPro" id="IPR025510">
    <property type="entry name" value="DUF4397"/>
</dbReference>
<comment type="caution">
    <text evidence="2">The sequence shown here is derived from an EMBL/GenBank/DDBJ whole genome shotgun (WGS) entry which is preliminary data.</text>
</comment>
<accession>A0ABV7JL50</accession>
<gene>
    <name evidence="2" type="ORF">ACFOET_13845</name>
</gene>
<name>A0ABV7JL50_9SPHI</name>
<dbReference type="RefSeq" id="WP_379023608.1">
    <property type="nucleotide sequence ID" value="NZ_JBHRTA010000038.1"/>
</dbReference>
<dbReference type="PROSITE" id="PS51257">
    <property type="entry name" value="PROKAR_LIPOPROTEIN"/>
    <property type="match status" value="1"/>
</dbReference>
<keyword evidence="3" id="KW-1185">Reference proteome</keyword>
<evidence type="ECO:0000259" key="1">
    <source>
        <dbReference type="Pfam" id="PF14344"/>
    </source>
</evidence>